<evidence type="ECO:0000313" key="4">
    <source>
        <dbReference type="Proteomes" id="UP000488299"/>
    </source>
</evidence>
<protein>
    <recommendedName>
        <fullName evidence="2">BT4734-like N-terminal domain-containing protein</fullName>
    </recommendedName>
</protein>
<feature type="domain" description="BT4734-like N-terminal" evidence="2">
    <location>
        <begin position="60"/>
        <end position="175"/>
    </location>
</feature>
<accession>A0A7J5TVG8</accession>
<evidence type="ECO:0000259" key="2">
    <source>
        <dbReference type="Pfam" id="PF08800"/>
    </source>
</evidence>
<sequence>MAKPLNEYRFHFYRGGIDRKKPTEVITLAELVEKIRSVFYAEAIARVRASETDAQRKERKAELDYVTVSGTFNPYRKAKNLYQHSSLLMLDFDKDITDLESTRLQLQSDPHCLVGFESPSGGRFKMIFELAQPDRHLESFGDIAEYIKQTYGYQLDASGCDVSRPCYLSHDPNIFVNPNAQPYQIKGLVLKAAKAKPSTIQQEIRNASATYKHALAVVERIEQAQLDITGDYSQEWLLIAFSLKTLGEDGRDLFHRVSQLNPSYDTAATDAKFDNALATSIFTTPGKFFSIAQDYGVDISKPGKKEPVPAGSTTEAVTPEPADGAEPELPSQEPDREKKRKHILDSSDSVYYYLEECKIRIKSGKATFNTIAENFLLYVKYQTEDEYENLTWVLEIRPQEGDPIYVEVPHDDFTSASRLKKLVAGKRFALKLSDSELSELHGYLFTRTQFAKAVKVIRYGYHQPSGVFFFANVAVDRKGVQIVPDEFGMVCIDDAGTPVHLSMPVNNRHKAKRFTLTDHRLTLNTFFQKYADAHGHHNALIPFCFYLMSVFRDVAIKHKNFSPILFLKGGAGTGKSSMARILTSAFGRKQEGVNLKSKNTESALVKLMGQASNTIIWFDEFHNELGSTEGLLQAAYDNDGYHLSKAGTTGSNETDAMEIFSALALTSNYIPANPIFFSRCVFVPITSQDKSAEQRVAFDQLEAWQDEGLGCLTLELLPHRALIEAEYPAAYDLLYRHIKAQFVGEKVAERFFANMAQLLAVGYILACKKVIGLTESDQARDILADLVQIGADNVRRQHRIMAEKTALSVFFEIIQQLYDSYMVHEEVHFTFRKVGNELMIDLRFPQLYQLYALHYRRTYQAAPADRDELQTEIAALEGYPDWDSFKQQIRFKRDGEDNGQSDSTPVKGACRVTYSKLVEKYNFVIEERKPKRNNTTD</sequence>
<dbReference type="RefSeq" id="WP_152126096.1">
    <property type="nucleotide sequence ID" value="NZ_WELI01000009.1"/>
</dbReference>
<dbReference type="AlphaFoldDB" id="A0A7J5TVG8"/>
<organism evidence="3 4">
    <name type="scientific">Rudanella paleaurantiibacter</name>
    <dbReference type="NCBI Taxonomy" id="2614655"/>
    <lineage>
        <taxon>Bacteria</taxon>
        <taxon>Pseudomonadati</taxon>
        <taxon>Bacteroidota</taxon>
        <taxon>Cytophagia</taxon>
        <taxon>Cytophagales</taxon>
        <taxon>Cytophagaceae</taxon>
        <taxon>Rudanella</taxon>
    </lineage>
</organism>
<dbReference type="Gene3D" id="3.40.50.300">
    <property type="entry name" value="P-loop containing nucleotide triphosphate hydrolases"/>
    <property type="match status" value="1"/>
</dbReference>
<name>A0A7J5TVG8_9BACT</name>
<dbReference type="GO" id="GO:0016817">
    <property type="term" value="F:hydrolase activity, acting on acid anhydrides"/>
    <property type="evidence" value="ECO:0007669"/>
    <property type="project" value="InterPro"/>
</dbReference>
<feature type="region of interest" description="Disordered" evidence="1">
    <location>
        <begin position="302"/>
        <end position="341"/>
    </location>
</feature>
<keyword evidence="4" id="KW-1185">Reference proteome</keyword>
<dbReference type="SUPFAM" id="SSF52540">
    <property type="entry name" value="P-loop containing nucleoside triphosphate hydrolases"/>
    <property type="match status" value="1"/>
</dbReference>
<dbReference type="InterPro" id="IPR027417">
    <property type="entry name" value="P-loop_NTPase"/>
</dbReference>
<dbReference type="InterPro" id="IPR014907">
    <property type="entry name" value="BT4734-like_N"/>
</dbReference>
<dbReference type="EMBL" id="WELI01000009">
    <property type="protein sequence ID" value="KAB7728150.1"/>
    <property type="molecule type" value="Genomic_DNA"/>
</dbReference>
<proteinExistence type="predicted"/>
<reference evidence="3 4" key="1">
    <citation type="submission" date="2019-10" db="EMBL/GenBank/DDBJ databases">
        <title>Rudanella paleaurantiibacter sp. nov., isolated from sludge.</title>
        <authorList>
            <person name="Xu S.Q."/>
        </authorList>
    </citation>
    <scope>NUCLEOTIDE SEQUENCE [LARGE SCALE GENOMIC DNA]</scope>
    <source>
        <strain evidence="3 4">HX-22-17</strain>
    </source>
</reference>
<evidence type="ECO:0000313" key="3">
    <source>
        <dbReference type="EMBL" id="KAB7728150.1"/>
    </source>
</evidence>
<dbReference type="Pfam" id="PF08800">
    <property type="entry name" value="BT4734-like_N"/>
    <property type="match status" value="1"/>
</dbReference>
<dbReference type="Proteomes" id="UP000488299">
    <property type="component" value="Unassembled WGS sequence"/>
</dbReference>
<gene>
    <name evidence="3" type="ORF">F5984_20610</name>
</gene>
<comment type="caution">
    <text evidence="3">The sequence shown here is derived from an EMBL/GenBank/DDBJ whole genome shotgun (WGS) entry which is preliminary data.</text>
</comment>
<evidence type="ECO:0000256" key="1">
    <source>
        <dbReference type="SAM" id="MobiDB-lite"/>
    </source>
</evidence>